<gene>
    <name evidence="2" type="ORF">OHC33_009606</name>
</gene>
<proteinExistence type="predicted"/>
<dbReference type="InterPro" id="IPR029063">
    <property type="entry name" value="SAM-dependent_MTases_sf"/>
</dbReference>
<name>A0AAN8IIT6_9EURO</name>
<dbReference type="AlphaFoldDB" id="A0AAN8IIT6"/>
<dbReference type="PANTHER" id="PTHR43591">
    <property type="entry name" value="METHYLTRANSFERASE"/>
    <property type="match status" value="1"/>
</dbReference>
<accession>A0AAN8IIT6</accession>
<evidence type="ECO:0000313" key="2">
    <source>
        <dbReference type="EMBL" id="KAK5949432.1"/>
    </source>
</evidence>
<dbReference type="SUPFAM" id="SSF53335">
    <property type="entry name" value="S-adenosyl-L-methionine-dependent methyltransferases"/>
    <property type="match status" value="1"/>
</dbReference>
<protein>
    <recommendedName>
        <fullName evidence="4">Methyltransferase</fullName>
    </recommendedName>
</protein>
<dbReference type="Gene3D" id="3.40.50.150">
    <property type="entry name" value="Vaccinia Virus protein VP39"/>
    <property type="match status" value="1"/>
</dbReference>
<sequence length="331" mass="37403">MAGVGQAIAAESNEDSFGGNDSTLGSETASDTTSIASWIKEYRIINGRRYHSFGDEPYWQPNDENAQNHNDLAHELYTRTFGGALYLAPLKEPLRVLDVGTGTGVWAIDFADKFPQCEVLGIDISPIQPTWIPPNCKFEVADAEREWTFPEDHFDYIHLRTLYGGIAHWPSLYERCLRHLKPGGYIEQAEYAPGITSEDGTVTDDSPLIRLTKLGQECYAKLERPEGDSNIFETMKGRITTAGFTDVVEHKFKWPMGRWPKDPQMKELGMWASAHLDVGLEGYTLRLFTMLLDMTTEEVETLCADVRRQLRDKKVHGIWPMNVVIARKPTS</sequence>
<dbReference type="CDD" id="cd02440">
    <property type="entry name" value="AdoMet_MTases"/>
    <property type="match status" value="1"/>
</dbReference>
<feature type="region of interest" description="Disordered" evidence="1">
    <location>
        <begin position="1"/>
        <end position="28"/>
    </location>
</feature>
<comment type="caution">
    <text evidence="2">The sequence shown here is derived from an EMBL/GenBank/DDBJ whole genome shotgun (WGS) entry which is preliminary data.</text>
</comment>
<keyword evidence="3" id="KW-1185">Reference proteome</keyword>
<organism evidence="2 3">
    <name type="scientific">Knufia fluminis</name>
    <dbReference type="NCBI Taxonomy" id="191047"/>
    <lineage>
        <taxon>Eukaryota</taxon>
        <taxon>Fungi</taxon>
        <taxon>Dikarya</taxon>
        <taxon>Ascomycota</taxon>
        <taxon>Pezizomycotina</taxon>
        <taxon>Eurotiomycetes</taxon>
        <taxon>Chaetothyriomycetidae</taxon>
        <taxon>Chaetothyriales</taxon>
        <taxon>Trichomeriaceae</taxon>
        <taxon>Knufia</taxon>
    </lineage>
</organism>
<evidence type="ECO:0000256" key="1">
    <source>
        <dbReference type="SAM" id="MobiDB-lite"/>
    </source>
</evidence>
<evidence type="ECO:0000313" key="3">
    <source>
        <dbReference type="Proteomes" id="UP001316803"/>
    </source>
</evidence>
<reference evidence="2 3" key="1">
    <citation type="submission" date="2022-12" db="EMBL/GenBank/DDBJ databases">
        <title>Genomic features and morphological characterization of a novel Knufia sp. strain isolated from spacecraft assembly facility.</title>
        <authorList>
            <person name="Teixeira M."/>
            <person name="Chander A.M."/>
            <person name="Stajich J.E."/>
            <person name="Venkateswaran K."/>
        </authorList>
    </citation>
    <scope>NUCLEOTIDE SEQUENCE [LARGE SCALE GENOMIC DNA]</scope>
    <source>
        <strain evidence="2 3">FJI-L2-BK-P2</strain>
    </source>
</reference>
<dbReference type="Proteomes" id="UP001316803">
    <property type="component" value="Unassembled WGS sequence"/>
</dbReference>
<dbReference type="GO" id="GO:0008168">
    <property type="term" value="F:methyltransferase activity"/>
    <property type="evidence" value="ECO:0007669"/>
    <property type="project" value="TreeGrafter"/>
</dbReference>
<dbReference type="Pfam" id="PF13489">
    <property type="entry name" value="Methyltransf_23"/>
    <property type="match status" value="1"/>
</dbReference>
<dbReference type="EMBL" id="JAKLMC020000036">
    <property type="protein sequence ID" value="KAK5949432.1"/>
    <property type="molecule type" value="Genomic_DNA"/>
</dbReference>
<feature type="compositionally biased region" description="Polar residues" evidence="1">
    <location>
        <begin position="19"/>
        <end position="28"/>
    </location>
</feature>
<evidence type="ECO:0008006" key="4">
    <source>
        <dbReference type="Google" id="ProtNLM"/>
    </source>
</evidence>
<dbReference type="PANTHER" id="PTHR43591:SF10">
    <property type="entry name" value="ABC TRANSMEMBRANE TYPE-1 DOMAIN-CONTAINING PROTEIN-RELATED"/>
    <property type="match status" value="1"/>
</dbReference>